<name>A0ACC1CEA8_9NEOP</name>
<dbReference type="EMBL" id="CM034415">
    <property type="protein sequence ID" value="KAJ0169794.1"/>
    <property type="molecule type" value="Genomic_DNA"/>
</dbReference>
<comment type="caution">
    <text evidence="1">The sequence shown here is derived from an EMBL/GenBank/DDBJ whole genome shotgun (WGS) entry which is preliminary data.</text>
</comment>
<accession>A0ACC1CEA8</accession>
<gene>
    <name evidence="1" type="ORF">K1T71_014400</name>
</gene>
<evidence type="ECO:0000313" key="2">
    <source>
        <dbReference type="Proteomes" id="UP000824533"/>
    </source>
</evidence>
<proteinExistence type="predicted"/>
<reference evidence="1 2" key="1">
    <citation type="journal article" date="2021" name="Front. Genet.">
        <title>Chromosome-Level Genome Assembly Reveals Significant Gene Expansion in the Toll and IMD Signaling Pathways of Dendrolimus kikuchii.</title>
        <authorList>
            <person name="Zhou J."/>
            <person name="Wu P."/>
            <person name="Xiong Z."/>
            <person name="Liu N."/>
            <person name="Zhao N."/>
            <person name="Ji M."/>
            <person name="Qiu Y."/>
            <person name="Yang B."/>
        </authorList>
    </citation>
    <scope>NUCLEOTIDE SEQUENCE [LARGE SCALE GENOMIC DNA]</scope>
    <source>
        <strain evidence="1">Ann1</strain>
    </source>
</reference>
<organism evidence="1 2">
    <name type="scientific">Dendrolimus kikuchii</name>
    <dbReference type="NCBI Taxonomy" id="765133"/>
    <lineage>
        <taxon>Eukaryota</taxon>
        <taxon>Metazoa</taxon>
        <taxon>Ecdysozoa</taxon>
        <taxon>Arthropoda</taxon>
        <taxon>Hexapoda</taxon>
        <taxon>Insecta</taxon>
        <taxon>Pterygota</taxon>
        <taxon>Neoptera</taxon>
        <taxon>Endopterygota</taxon>
        <taxon>Lepidoptera</taxon>
        <taxon>Glossata</taxon>
        <taxon>Ditrysia</taxon>
        <taxon>Bombycoidea</taxon>
        <taxon>Lasiocampidae</taxon>
        <taxon>Dendrolimus</taxon>
    </lineage>
</organism>
<keyword evidence="2" id="KW-1185">Reference proteome</keyword>
<evidence type="ECO:0000313" key="1">
    <source>
        <dbReference type="EMBL" id="KAJ0169794.1"/>
    </source>
</evidence>
<sequence length="737" mass="83485">MRRRRYSTSSSSSEDVPLIAMKSNSCRYEVMKESLLREPSEEQCEICLKLFNNKYTYLVHSASHIIIPLWHLECLQCTNCSKYFTSQEDLNDHTKKNHPIVNVTNDNNYVDECNNVDEYNNIDEHNSVNQNNNADQNNINNSKVNESEVKRSYISVRKNLFNVTQDDSSSMSTVDKEEMDILNIDKILGEKVEFMKNRYESLVKSERLNDAENPDSIRNRIVFEDDAQALPSSILNDIVNECKDAMDLIEPSWLLNNLTHDSFDCDDDAQNGDSDAFKSQDGVNSLNVKDMPQIAADGELKTDAQSIFQNGVADLQHGAGILQNSAGILQNSAGILQSSAGILQNSAEMLQNSILQNGPNILLDGKHILQNKDGGLHNWSNILLDGSSIIQNAGGIIQTNAGILQNGPNIFLDSAGILNSNLIHYGAGNLGNFINNTHIGGMVGNCIDCLNNGVECRLHGVGSQNHLKTQQNNTIKQYPVNQNIQNIHGGVLFQLRSEYNQQYGLQGQTYVLKGQQHGLQGQRHGLQGHQHGLQGQRQIKLLGNRSKDRILIRPDSKAIDYKELIKPGVFKCKRCCKIYPNRLKLLKHEPTHIAFDRSKPDPCSYCEKYVLKEAMDRHYSKFHNGCKPVTYITPNKCRICGLNAYNWSLHYDLYHNTIVEKQKQETNKALFLCELCFKDMKSNSLEIKAASFTKGLCKRCKKQPVTKRVYWWTKKPLAERLKVIQKRLRNISQMNKY</sequence>
<protein>
    <submittedName>
        <fullName evidence="1">Uncharacterized protein</fullName>
    </submittedName>
</protein>
<dbReference type="Proteomes" id="UP000824533">
    <property type="component" value="Linkage Group LG29"/>
</dbReference>